<accession>C4XUH9</accession>
<dbReference type="KEGG" id="dma:DMR_p1_00140"/>
<name>C4XUH9_SOLM1</name>
<proteinExistence type="predicted"/>
<dbReference type="Proteomes" id="UP000009071">
    <property type="component" value="Plasmid pDMC1"/>
</dbReference>
<dbReference type="EMBL" id="AP010905">
    <property type="protein sequence ID" value="BAH73430.1"/>
    <property type="molecule type" value="Genomic_DNA"/>
</dbReference>
<organism evidence="1 2">
    <name type="scientific">Solidesulfovibrio magneticus (strain ATCC 700980 / DSM 13731 / RS-1)</name>
    <name type="common">Desulfovibrio magneticus</name>
    <dbReference type="NCBI Taxonomy" id="573370"/>
    <lineage>
        <taxon>Bacteria</taxon>
        <taxon>Pseudomonadati</taxon>
        <taxon>Thermodesulfobacteriota</taxon>
        <taxon>Desulfovibrionia</taxon>
        <taxon>Desulfovibrionales</taxon>
        <taxon>Desulfovibrionaceae</taxon>
        <taxon>Solidesulfovibrio</taxon>
    </lineage>
</organism>
<dbReference type="AlphaFoldDB" id="C4XUH9"/>
<sequence>MRHTNVPGLEIQLAQHAYRAHGHGVMDVVIKAHGLETLSQSGLRRNTTKAQGCGEEIAVLELPHMVETYLCGAPRG</sequence>
<keyword evidence="2" id="KW-1185">Reference proteome</keyword>
<protein>
    <submittedName>
        <fullName evidence="1">Uncharacterized protein</fullName>
    </submittedName>
</protein>
<evidence type="ECO:0000313" key="2">
    <source>
        <dbReference type="Proteomes" id="UP000009071"/>
    </source>
</evidence>
<geneLocation type="plasmid" evidence="1 2">
    <name>pDMC1</name>
</geneLocation>
<keyword evidence="1" id="KW-0614">Plasmid</keyword>
<evidence type="ECO:0000313" key="1">
    <source>
        <dbReference type="EMBL" id="BAH73430.1"/>
    </source>
</evidence>
<gene>
    <name evidence="1" type="ordered locus">DMR_p1_00140</name>
</gene>
<reference evidence="1 2" key="1">
    <citation type="journal article" date="2009" name="Genome Res.">
        <title>Whole genome sequence of Desulfovibrio magneticus strain RS-1 revealed common gene clusters in magnetotactic bacteria.</title>
        <authorList>
            <person name="Nakazawa H."/>
            <person name="Arakaki A."/>
            <person name="Narita-Yamada S."/>
            <person name="Yashiro I."/>
            <person name="Jinno K."/>
            <person name="Aoki N."/>
            <person name="Tsuruyama A."/>
            <person name="Okamura Y."/>
            <person name="Tanikawa S."/>
            <person name="Fujita N."/>
            <person name="Takeyama H."/>
            <person name="Matsunaga T."/>
        </authorList>
    </citation>
    <scope>NUCLEOTIDE SEQUENCE [LARGE SCALE GENOMIC DNA]</scope>
    <source>
        <strain evidence="2">ATCC 700980 / DSM 13731 / RS-1</strain>
    </source>
</reference>
<dbReference type="HOGENOM" id="CLU_2648610_0_0_7"/>